<reference evidence="1" key="2">
    <citation type="journal article" date="2020" name="Nat. Commun.">
        <title>Large-scale genome sequencing of mycorrhizal fungi provides insights into the early evolution of symbiotic traits.</title>
        <authorList>
            <person name="Miyauchi S."/>
            <person name="Kiss E."/>
            <person name="Kuo A."/>
            <person name="Drula E."/>
            <person name="Kohler A."/>
            <person name="Sanchez-Garcia M."/>
            <person name="Morin E."/>
            <person name="Andreopoulos B."/>
            <person name="Barry K.W."/>
            <person name="Bonito G."/>
            <person name="Buee M."/>
            <person name="Carver A."/>
            <person name="Chen C."/>
            <person name="Cichocki N."/>
            <person name="Clum A."/>
            <person name="Culley D."/>
            <person name="Crous P.W."/>
            <person name="Fauchery L."/>
            <person name="Girlanda M."/>
            <person name="Hayes R.D."/>
            <person name="Keri Z."/>
            <person name="LaButti K."/>
            <person name="Lipzen A."/>
            <person name="Lombard V."/>
            <person name="Magnuson J."/>
            <person name="Maillard F."/>
            <person name="Murat C."/>
            <person name="Nolan M."/>
            <person name="Ohm R.A."/>
            <person name="Pangilinan J."/>
            <person name="Pereira M.F."/>
            <person name="Perotto S."/>
            <person name="Peter M."/>
            <person name="Pfister S."/>
            <person name="Riley R."/>
            <person name="Sitrit Y."/>
            <person name="Stielow J.B."/>
            <person name="Szollosi G."/>
            <person name="Zifcakova L."/>
            <person name="Stursova M."/>
            <person name="Spatafora J.W."/>
            <person name="Tedersoo L."/>
            <person name="Vaario L.M."/>
            <person name="Yamada A."/>
            <person name="Yan M."/>
            <person name="Wang P."/>
            <person name="Xu J."/>
            <person name="Bruns T."/>
            <person name="Baldrian P."/>
            <person name="Vilgalys R."/>
            <person name="Dunand C."/>
            <person name="Henrissat B."/>
            <person name="Grigoriev I.V."/>
            <person name="Hibbett D."/>
            <person name="Nagy L.G."/>
            <person name="Martin F.M."/>
        </authorList>
    </citation>
    <scope>NUCLEOTIDE SEQUENCE</scope>
    <source>
        <strain evidence="1">P2</strain>
    </source>
</reference>
<sequence>MDSFTSLQLLATVPMLEIDGDNWLIFRRKFEIYMDNAGLDEHFLKDNTPAENYEVIEAKPTKKADESDDGHKKRMDVWNDREAKWKEGTRAWKKEDAKARVALGKVVPNSIHMEILEFKMFYEMWEAVEVHMERITLHQKFNLKGRLNQMCCNEKDNILMHLQEMESIYQQLASRNAKISDEDYVDTIIHEHSNHPGSGQGRHQKGTRNTADGRNVTKQKTKRDRSARRYERT</sequence>
<comment type="caution">
    <text evidence="1">The sequence shown here is derived from an EMBL/GenBank/DDBJ whole genome shotgun (WGS) entry which is preliminary data.</text>
</comment>
<dbReference type="EMBL" id="MU118052">
    <property type="protein sequence ID" value="KAF9646658.1"/>
    <property type="molecule type" value="Genomic_DNA"/>
</dbReference>
<reference evidence="1" key="1">
    <citation type="submission" date="2019-10" db="EMBL/GenBank/DDBJ databases">
        <authorList>
            <consortium name="DOE Joint Genome Institute"/>
            <person name="Kuo A."/>
            <person name="Miyauchi S."/>
            <person name="Kiss E."/>
            <person name="Drula E."/>
            <person name="Kohler A."/>
            <person name="Sanchez-Garcia M."/>
            <person name="Andreopoulos B."/>
            <person name="Barry K.W."/>
            <person name="Bonito G."/>
            <person name="Buee M."/>
            <person name="Carver A."/>
            <person name="Chen C."/>
            <person name="Cichocki N."/>
            <person name="Clum A."/>
            <person name="Culley D."/>
            <person name="Crous P.W."/>
            <person name="Fauchery L."/>
            <person name="Girlanda M."/>
            <person name="Hayes R."/>
            <person name="Keri Z."/>
            <person name="Labutti K."/>
            <person name="Lipzen A."/>
            <person name="Lombard V."/>
            <person name="Magnuson J."/>
            <person name="Maillard F."/>
            <person name="Morin E."/>
            <person name="Murat C."/>
            <person name="Nolan M."/>
            <person name="Ohm R."/>
            <person name="Pangilinan J."/>
            <person name="Pereira M."/>
            <person name="Perotto S."/>
            <person name="Peter M."/>
            <person name="Riley R."/>
            <person name="Sitrit Y."/>
            <person name="Stielow B."/>
            <person name="Szollosi G."/>
            <person name="Zifcakova L."/>
            <person name="Stursova M."/>
            <person name="Spatafora J.W."/>
            <person name="Tedersoo L."/>
            <person name="Vaario L.-M."/>
            <person name="Yamada A."/>
            <person name="Yan M."/>
            <person name="Wang P."/>
            <person name="Xu J."/>
            <person name="Bruns T."/>
            <person name="Baldrian P."/>
            <person name="Vilgalys R."/>
            <person name="Henrissat B."/>
            <person name="Grigoriev I.V."/>
            <person name="Hibbett D."/>
            <person name="Nagy L.G."/>
            <person name="Martin F.M."/>
        </authorList>
    </citation>
    <scope>NUCLEOTIDE SEQUENCE</scope>
    <source>
        <strain evidence="1">P2</strain>
    </source>
</reference>
<name>A0ACB6ZBI5_THEGA</name>
<dbReference type="Proteomes" id="UP000886501">
    <property type="component" value="Unassembled WGS sequence"/>
</dbReference>
<evidence type="ECO:0000313" key="1">
    <source>
        <dbReference type="EMBL" id="KAF9646658.1"/>
    </source>
</evidence>
<protein>
    <submittedName>
        <fullName evidence="1">Uncharacterized protein</fullName>
    </submittedName>
</protein>
<evidence type="ECO:0000313" key="2">
    <source>
        <dbReference type="Proteomes" id="UP000886501"/>
    </source>
</evidence>
<organism evidence="1 2">
    <name type="scientific">Thelephora ganbajun</name>
    <name type="common">Ganba fungus</name>
    <dbReference type="NCBI Taxonomy" id="370292"/>
    <lineage>
        <taxon>Eukaryota</taxon>
        <taxon>Fungi</taxon>
        <taxon>Dikarya</taxon>
        <taxon>Basidiomycota</taxon>
        <taxon>Agaricomycotina</taxon>
        <taxon>Agaricomycetes</taxon>
        <taxon>Thelephorales</taxon>
        <taxon>Thelephoraceae</taxon>
        <taxon>Thelephora</taxon>
    </lineage>
</organism>
<gene>
    <name evidence="1" type="ORF">BDM02DRAFT_3262142</name>
</gene>
<accession>A0ACB6ZBI5</accession>
<proteinExistence type="predicted"/>
<keyword evidence="2" id="KW-1185">Reference proteome</keyword>